<feature type="transmembrane region" description="Helical" evidence="18">
    <location>
        <begin position="1108"/>
        <end position="1132"/>
    </location>
</feature>
<keyword evidence="8" id="KW-0406">Ion transport</keyword>
<dbReference type="GO" id="GO:0008270">
    <property type="term" value="F:zinc ion binding"/>
    <property type="evidence" value="ECO:0007669"/>
    <property type="project" value="UniProtKB-KW"/>
</dbReference>
<evidence type="ECO:0000256" key="18">
    <source>
        <dbReference type="SAM" id="Phobius"/>
    </source>
</evidence>
<dbReference type="FunFam" id="3.40.190.10:FF:000078">
    <property type="entry name" value="glutamate receptor ionotropic, NMDA 3B"/>
    <property type="match status" value="1"/>
</dbReference>
<dbReference type="Gene3D" id="3.40.190.10">
    <property type="entry name" value="Periplasmic binding protein-like II"/>
    <property type="match status" value="2"/>
</dbReference>
<name>A0ABD2WCP2_9HYME</name>
<feature type="compositionally biased region" description="Basic and acidic residues" evidence="17">
    <location>
        <begin position="1563"/>
        <end position="1580"/>
    </location>
</feature>
<dbReference type="InterPro" id="IPR001320">
    <property type="entry name" value="Iontro_rcpt_C"/>
</dbReference>
<feature type="region of interest" description="Disordered" evidence="17">
    <location>
        <begin position="79"/>
        <end position="101"/>
    </location>
</feature>
<evidence type="ECO:0000256" key="9">
    <source>
        <dbReference type="ARBA" id="ARBA00023136"/>
    </source>
</evidence>
<evidence type="ECO:0000256" key="8">
    <source>
        <dbReference type="ARBA" id="ARBA00023065"/>
    </source>
</evidence>
<evidence type="ECO:0000256" key="10">
    <source>
        <dbReference type="ARBA" id="ARBA00023170"/>
    </source>
</evidence>
<feature type="transmembrane region" description="Helical" evidence="18">
    <location>
        <begin position="854"/>
        <end position="872"/>
    </location>
</feature>
<feature type="binding site" evidence="14">
    <location>
        <position position="809"/>
    </location>
    <ligand>
        <name>L-glutamate</name>
        <dbReference type="ChEBI" id="CHEBI:29985"/>
    </ligand>
</feature>
<feature type="region of interest" description="Disordered" evidence="17">
    <location>
        <begin position="1240"/>
        <end position="1301"/>
    </location>
</feature>
<feature type="compositionally biased region" description="Polar residues" evidence="17">
    <location>
        <begin position="1454"/>
        <end position="1484"/>
    </location>
</feature>
<dbReference type="SUPFAM" id="SSF53850">
    <property type="entry name" value="Periplasmic binding protein-like II"/>
    <property type="match status" value="1"/>
</dbReference>
<evidence type="ECO:0000256" key="16">
    <source>
        <dbReference type="PROSITE-ProRule" id="PRU00042"/>
    </source>
</evidence>
<evidence type="ECO:0000256" key="2">
    <source>
        <dbReference type="ARBA" id="ARBA00008685"/>
    </source>
</evidence>
<dbReference type="Pfam" id="PF10613">
    <property type="entry name" value="Lig_chan-Glu_bd"/>
    <property type="match status" value="1"/>
</dbReference>
<dbReference type="PROSITE" id="PS00028">
    <property type="entry name" value="ZINC_FINGER_C2H2_1"/>
    <property type="match status" value="6"/>
</dbReference>
<keyword evidence="16" id="KW-0863">Zinc-finger</keyword>
<gene>
    <name evidence="20" type="ORF">TKK_014845</name>
</gene>
<keyword evidence="4" id="KW-1003">Cell membrane</keyword>
<dbReference type="SMART" id="SM00918">
    <property type="entry name" value="Lig_chan-Glu_bd"/>
    <property type="match status" value="1"/>
</dbReference>
<feature type="domain" description="C2H2-type" evidence="19">
    <location>
        <begin position="450"/>
        <end position="478"/>
    </location>
</feature>
<feature type="domain" description="C2H2-type" evidence="19">
    <location>
        <begin position="421"/>
        <end position="449"/>
    </location>
</feature>
<evidence type="ECO:0000256" key="15">
    <source>
        <dbReference type="PIRSR" id="PIRSR601508-2"/>
    </source>
</evidence>
<dbReference type="GO" id="GO:0005886">
    <property type="term" value="C:plasma membrane"/>
    <property type="evidence" value="ECO:0007669"/>
    <property type="project" value="UniProtKB-SubCell"/>
</dbReference>
<dbReference type="Gene3D" id="3.30.160.60">
    <property type="entry name" value="Classic Zinc Finger"/>
    <property type="match status" value="6"/>
</dbReference>
<feature type="domain" description="C2H2-type" evidence="19">
    <location>
        <begin position="305"/>
        <end position="333"/>
    </location>
</feature>
<feature type="transmembrane region" description="Helical" evidence="18">
    <location>
        <begin position="893"/>
        <end position="911"/>
    </location>
</feature>
<keyword evidence="12" id="KW-1071">Ligand-gated ion channel</keyword>
<feature type="region of interest" description="Disordered" evidence="17">
    <location>
        <begin position="1316"/>
        <end position="1485"/>
    </location>
</feature>
<evidence type="ECO:0000256" key="13">
    <source>
        <dbReference type="ARBA" id="ARBA00023303"/>
    </source>
</evidence>
<dbReference type="PRINTS" id="PR00177">
    <property type="entry name" value="NMDARECEPTOR"/>
</dbReference>
<dbReference type="PANTHER" id="PTHR18966">
    <property type="entry name" value="IONOTROPIC GLUTAMATE RECEPTOR"/>
    <property type="match status" value="1"/>
</dbReference>
<evidence type="ECO:0000256" key="5">
    <source>
        <dbReference type="ARBA" id="ARBA00022692"/>
    </source>
</evidence>
<evidence type="ECO:0000256" key="6">
    <source>
        <dbReference type="ARBA" id="ARBA00022989"/>
    </source>
</evidence>
<keyword evidence="21" id="KW-1185">Reference proteome</keyword>
<feature type="domain" description="C2H2-type" evidence="19">
    <location>
        <begin position="363"/>
        <end position="391"/>
    </location>
</feature>
<feature type="binding site" evidence="14">
    <location>
        <position position="814"/>
    </location>
    <ligand>
        <name>L-glutamate</name>
        <dbReference type="ChEBI" id="CHEBI:29985"/>
    </ligand>
</feature>
<keyword evidence="3" id="KW-0813">Transport</keyword>
<feature type="region of interest" description="Disordered" evidence="17">
    <location>
        <begin position="1502"/>
        <end position="1633"/>
    </location>
</feature>
<evidence type="ECO:0000256" key="3">
    <source>
        <dbReference type="ARBA" id="ARBA00022448"/>
    </source>
</evidence>
<feature type="region of interest" description="Disordered" evidence="17">
    <location>
        <begin position="495"/>
        <end position="546"/>
    </location>
</feature>
<evidence type="ECO:0000313" key="20">
    <source>
        <dbReference type="EMBL" id="KAL3390311.1"/>
    </source>
</evidence>
<evidence type="ECO:0000256" key="17">
    <source>
        <dbReference type="SAM" id="MobiDB-lite"/>
    </source>
</evidence>
<evidence type="ECO:0000256" key="1">
    <source>
        <dbReference type="ARBA" id="ARBA00004651"/>
    </source>
</evidence>
<keyword evidence="13" id="KW-0407">Ion channel</keyword>
<dbReference type="SMART" id="SM00079">
    <property type="entry name" value="PBPe"/>
    <property type="match status" value="1"/>
</dbReference>
<proteinExistence type="inferred from homology"/>
<dbReference type="SUPFAM" id="SSF57667">
    <property type="entry name" value="beta-beta-alpha zinc fingers"/>
    <property type="match status" value="4"/>
</dbReference>
<feature type="compositionally biased region" description="Low complexity" evidence="17">
    <location>
        <begin position="228"/>
        <end position="247"/>
    </location>
</feature>
<feature type="domain" description="C2H2-type" evidence="19">
    <location>
        <begin position="334"/>
        <end position="362"/>
    </location>
</feature>
<dbReference type="GO" id="GO:0043226">
    <property type="term" value="C:organelle"/>
    <property type="evidence" value="ECO:0007669"/>
    <property type="project" value="UniProtKB-ARBA"/>
</dbReference>
<keyword evidence="16" id="KW-0479">Metal-binding</keyword>
<feature type="domain" description="C2H2-type" evidence="19">
    <location>
        <begin position="392"/>
        <end position="420"/>
    </location>
</feature>
<keyword evidence="16" id="KW-0862">Zinc</keyword>
<feature type="compositionally biased region" description="Low complexity" evidence="17">
    <location>
        <begin position="1599"/>
        <end position="1617"/>
    </location>
</feature>
<dbReference type="InterPro" id="IPR036236">
    <property type="entry name" value="Znf_C2H2_sf"/>
</dbReference>
<keyword evidence="7" id="KW-0175">Coiled coil</keyword>
<reference evidence="20 21" key="1">
    <citation type="journal article" date="2024" name="bioRxiv">
        <title>A reference genome for Trichogramma kaykai: A tiny desert-dwelling parasitoid wasp with competing sex-ratio distorters.</title>
        <authorList>
            <person name="Culotta J."/>
            <person name="Lindsey A.R."/>
        </authorList>
    </citation>
    <scope>NUCLEOTIDE SEQUENCE [LARGE SCALE GENOMIC DNA]</scope>
    <source>
        <strain evidence="20 21">KSX58</strain>
    </source>
</reference>
<dbReference type="PROSITE" id="PS50157">
    <property type="entry name" value="ZINC_FINGER_C2H2_2"/>
    <property type="match status" value="6"/>
</dbReference>
<dbReference type="FunFam" id="1.10.287.70:FF:000191">
    <property type="entry name" value="Glutamate receptor ionotropic, NMDA 3A"/>
    <property type="match status" value="1"/>
</dbReference>
<feature type="compositionally biased region" description="Gly residues" evidence="17">
    <location>
        <begin position="505"/>
        <end position="522"/>
    </location>
</feature>
<dbReference type="GO" id="GO:0034220">
    <property type="term" value="P:monoatomic ion transmembrane transport"/>
    <property type="evidence" value="ECO:0007669"/>
    <property type="project" value="UniProtKB-KW"/>
</dbReference>
<evidence type="ECO:0000256" key="11">
    <source>
        <dbReference type="ARBA" id="ARBA00023180"/>
    </source>
</evidence>
<keyword evidence="5 18" id="KW-0812">Transmembrane</keyword>
<dbReference type="InterPro" id="IPR013087">
    <property type="entry name" value="Znf_C2H2_type"/>
</dbReference>
<keyword evidence="9 18" id="KW-0472">Membrane</keyword>
<evidence type="ECO:0000256" key="4">
    <source>
        <dbReference type="ARBA" id="ARBA00022475"/>
    </source>
</evidence>
<keyword evidence="10" id="KW-0675">Receptor</keyword>
<dbReference type="FunFam" id="3.40.190.10:FF:000324">
    <property type="entry name" value="Predicted protein"/>
    <property type="match status" value="1"/>
</dbReference>
<dbReference type="Pfam" id="PF00060">
    <property type="entry name" value="Lig_chan"/>
    <property type="match status" value="1"/>
</dbReference>
<feature type="region of interest" description="Disordered" evidence="17">
    <location>
        <begin position="221"/>
        <end position="279"/>
    </location>
</feature>
<feature type="compositionally biased region" description="Polar residues" evidence="17">
    <location>
        <begin position="1366"/>
        <end position="1379"/>
    </location>
</feature>
<evidence type="ECO:0000256" key="7">
    <source>
        <dbReference type="ARBA" id="ARBA00023054"/>
    </source>
</evidence>
<evidence type="ECO:0000256" key="14">
    <source>
        <dbReference type="PIRSR" id="PIRSR601508-1"/>
    </source>
</evidence>
<organism evidence="20 21">
    <name type="scientific">Trichogramma kaykai</name>
    <dbReference type="NCBI Taxonomy" id="54128"/>
    <lineage>
        <taxon>Eukaryota</taxon>
        <taxon>Metazoa</taxon>
        <taxon>Ecdysozoa</taxon>
        <taxon>Arthropoda</taxon>
        <taxon>Hexapoda</taxon>
        <taxon>Insecta</taxon>
        <taxon>Pterygota</taxon>
        <taxon>Neoptera</taxon>
        <taxon>Endopterygota</taxon>
        <taxon>Hymenoptera</taxon>
        <taxon>Apocrita</taxon>
        <taxon>Proctotrupomorpha</taxon>
        <taxon>Chalcidoidea</taxon>
        <taxon>Trichogrammatidae</taxon>
        <taxon>Trichogramma</taxon>
    </lineage>
</organism>
<keyword evidence="11" id="KW-0325">Glycoprotein</keyword>
<feature type="compositionally biased region" description="Low complexity" evidence="17">
    <location>
        <begin position="1384"/>
        <end position="1397"/>
    </location>
</feature>
<feature type="binding site" evidence="14">
    <location>
        <position position="1016"/>
    </location>
    <ligand>
        <name>L-glutamate</name>
        <dbReference type="ChEBI" id="CHEBI:29985"/>
    </ligand>
</feature>
<evidence type="ECO:0000256" key="12">
    <source>
        <dbReference type="ARBA" id="ARBA00023286"/>
    </source>
</evidence>
<comment type="caution">
    <text evidence="20">The sequence shown here is derived from an EMBL/GenBank/DDBJ whole genome shotgun (WGS) entry which is preliminary data.</text>
</comment>
<evidence type="ECO:0000259" key="19">
    <source>
        <dbReference type="PROSITE" id="PS50157"/>
    </source>
</evidence>
<evidence type="ECO:0000313" key="21">
    <source>
        <dbReference type="Proteomes" id="UP001627154"/>
    </source>
</evidence>
<dbReference type="InterPro" id="IPR001508">
    <property type="entry name" value="Iono_Glu_rcpt_met"/>
</dbReference>
<dbReference type="InterPro" id="IPR015683">
    <property type="entry name" value="Ionotropic_Glu_rcpt"/>
</dbReference>
<dbReference type="Pfam" id="PF00096">
    <property type="entry name" value="zf-C2H2"/>
    <property type="match status" value="5"/>
</dbReference>
<dbReference type="SMART" id="SM00355">
    <property type="entry name" value="ZnF_C2H2"/>
    <property type="match status" value="6"/>
</dbReference>
<sequence length="1648" mass="183320">MNFWCSKQQKKTVIEKKSINKGQASIYESRIGTTSVEIGAAAAALMHKAHWRAFTLMIDTSLLPVTDLVGSRLHQQHESQFIRPRREGAESRQQQQQQQHRDLLTPRRIVYLPADEKTLTGRLRRVAEENGRGSVMVLACDLATAKRVIAAAGKYEMLAGRFLWLWLDLKSELRANEPNIIGQHVLQNARVSVTSDHMPASAVHDQGQEFTAAAAGPPIAGGGLQNLSPSSSDGSSAVAAADAPADVIRQTHSQLVKDSKHSSSSGGSDDGSSRGSSGAREVHWQNDILDLIKHQKSVHEGCKDYACNKCEKKFGKKWILRLHHRTIHEGRKDFACNMCEKKFGQKSNLLTHQKVIHENRKDYPCDKCEKKYGHKGNLLLHYKTVHEGRKDYACDRCETKFGTKSDLFQHQKTVHEGHKDYACDNCEKKFRDRGNLNRHQKSVHENRKDYACHKCEKKFGYKSHLLVHQRTVHEGRKDFACGKYLLRQRRSRLLLSRRRRRDSGGPSGAAGGGGPASAGIGGRASFVGAGPEDEDIDEAPGRGYERTVNSKSFMPLGMLALRPANARLGLGSADSSLGRALRESLAGLDRGLFEARGQLNRLGETQLRELFVPDCLNERVGERRVHEAKHNVSASLTRRLREAAAQVSAERSEFHLLNLQGVLFPGNKTQLKWVKVGVVRGGRTVRLDTIIWPGGGIVPAYIEQGREKIGMPSYKIVTALAPPFVMITNLQQGACLRGLVCRLGSTTRCCFGYSMDLLRHVSQDLEFRFDLHVARDGLFGRRRGRNGTWNGIIGELLSGRAQMAFAPLSVYSHRSQVVDFSAPYYFSSVSYLVSPKEHNDISLLAFLQPFSNNLWIVVFVSLNVTAFIVAVFEWNSPFGLNPWGRQRSKNFSLASALWVMWGLLCGHLVAFKAPKSWPNKFLINVWGGFSVIFVASYTANIAALIAGLFFHNTPKSYDDRSLLQQHVGAPKASAAEYYVQQANPLLWSNMARHSVPDVSSGVTRLLNGSLDVLIADTPILDYYRATDNGCRLENFGEPIKQDTYAVALSKGHPMRESISQLIANYTSTGLLDILQEKWYGGLPCIPGATLGVGYDGQPRPAGGQPRPLGVASVAGVFCLLGLGMFLGVVILIGEHIFYRYSLPKLRQCSKDSVWRSRNVMFFSQKLYRFINCVELVSPHHAARELVHTVRQGQITSLFQKSVKRKEHEQRRRRKSKAQFFEMIQEIRRAQQEERQASLIEARGAVPKKSSDASLRPGGVDPHLGARELLQCSRASRSRSRSKSPMALSPRRRAADGVQSRSSTNLTAFSIEQAMAGAAGHGSPMKPREFTLSNSNLRARSPLEVVGRRLSHGDQGESPPPTPKLGGSTTTPYGPKTPQSLAKMPQLHQQQQQQPQPQYTRVVTEPKVPQIVPPVTAIKVTPKRGESLGSAMPPPTPKQRSPTKRGQSFPVFTTLKPQMTIDTRQHYQVSQEKNRSPLLSPSELTSAIGRKLSREWGSGEELGEYFSKSHEHLGAATSSSSSHHTPRREPQQLPPRQPQQQQTTATPRPAERQSRRKRTSSQGDAERERPVRRARSHENKEHRRAATAAHFDEALLARYHQAAASHQQQQQAQSSSSSGGMSQRAKRQLESELKAILTARAHHLELHPP</sequence>
<dbReference type="Gene3D" id="1.10.287.70">
    <property type="match status" value="1"/>
</dbReference>
<keyword evidence="6 18" id="KW-1133">Transmembrane helix</keyword>
<feature type="transmembrane region" description="Helical" evidence="18">
    <location>
        <begin position="923"/>
        <end position="950"/>
    </location>
</feature>
<protein>
    <recommendedName>
        <fullName evidence="19">C2H2-type domain-containing protein</fullName>
    </recommendedName>
</protein>
<dbReference type="Proteomes" id="UP001627154">
    <property type="component" value="Unassembled WGS sequence"/>
</dbReference>
<comment type="subcellular location">
    <subcellularLocation>
        <location evidence="1">Cell membrane</location>
        <topology evidence="1">Multi-pass membrane protein</topology>
    </subcellularLocation>
</comment>
<comment type="similarity">
    <text evidence="2">Belongs to the glutamate-gated ion channel (TC 1.A.10.1) family.</text>
</comment>
<feature type="compositionally biased region" description="Low complexity" evidence="17">
    <location>
        <begin position="1537"/>
        <end position="1547"/>
    </location>
</feature>
<accession>A0ABD2WCP2</accession>
<feature type="site" description="Interaction with the cone snail toxin Con-ikot-ikot" evidence="15">
    <location>
        <position position="782"/>
    </location>
</feature>
<dbReference type="EMBL" id="JBJJXI010000120">
    <property type="protein sequence ID" value="KAL3390311.1"/>
    <property type="molecule type" value="Genomic_DNA"/>
</dbReference>
<feature type="binding site" evidence="14">
    <location>
        <position position="807"/>
    </location>
    <ligand>
        <name>L-glutamate</name>
        <dbReference type="ChEBI" id="CHEBI:29985"/>
    </ligand>
</feature>
<dbReference type="InterPro" id="IPR019594">
    <property type="entry name" value="Glu/Gly-bd"/>
</dbReference>